<evidence type="ECO:0000256" key="5">
    <source>
        <dbReference type="ARBA" id="ARBA00022840"/>
    </source>
</evidence>
<keyword evidence="7 8" id="KW-0472">Membrane</keyword>
<evidence type="ECO:0000256" key="4">
    <source>
        <dbReference type="ARBA" id="ARBA00022741"/>
    </source>
</evidence>
<feature type="transmembrane region" description="Helical" evidence="8">
    <location>
        <begin position="21"/>
        <end position="43"/>
    </location>
</feature>
<accession>A0A6H1Q579</accession>
<evidence type="ECO:0000256" key="6">
    <source>
        <dbReference type="ARBA" id="ARBA00022989"/>
    </source>
</evidence>
<evidence type="ECO:0000256" key="8">
    <source>
        <dbReference type="SAM" id="Phobius"/>
    </source>
</evidence>
<dbReference type="Proteomes" id="UP000501094">
    <property type="component" value="Chromosome"/>
</dbReference>
<dbReference type="PANTHER" id="PTHR43394:SF1">
    <property type="entry name" value="ATP-BINDING CASSETTE SUB-FAMILY B MEMBER 10, MITOCHONDRIAL"/>
    <property type="match status" value="1"/>
</dbReference>
<dbReference type="Pfam" id="PF00005">
    <property type="entry name" value="ABC_tran"/>
    <property type="match status" value="1"/>
</dbReference>
<evidence type="ECO:0000256" key="2">
    <source>
        <dbReference type="ARBA" id="ARBA00022448"/>
    </source>
</evidence>
<dbReference type="RefSeq" id="WP_168607108.1">
    <property type="nucleotide sequence ID" value="NZ_CP038852.1"/>
</dbReference>
<dbReference type="Gene3D" id="3.40.50.300">
    <property type="entry name" value="P-loop containing nucleotide triphosphate hydrolases"/>
    <property type="match status" value="1"/>
</dbReference>
<dbReference type="Pfam" id="PF00664">
    <property type="entry name" value="ABC_membrane"/>
    <property type="match status" value="1"/>
</dbReference>
<keyword evidence="4" id="KW-0547">Nucleotide-binding</keyword>
<dbReference type="InterPro" id="IPR003593">
    <property type="entry name" value="AAA+_ATPase"/>
</dbReference>
<dbReference type="CDD" id="cd18552">
    <property type="entry name" value="ABC_6TM_MsbA_like"/>
    <property type="match status" value="1"/>
</dbReference>
<keyword evidence="5 11" id="KW-0067">ATP-binding</keyword>
<evidence type="ECO:0000256" key="3">
    <source>
        <dbReference type="ARBA" id="ARBA00022692"/>
    </source>
</evidence>
<feature type="transmembrane region" description="Helical" evidence="8">
    <location>
        <begin position="242"/>
        <end position="264"/>
    </location>
</feature>
<feature type="transmembrane region" description="Helical" evidence="8">
    <location>
        <begin position="148"/>
        <end position="176"/>
    </location>
</feature>
<feature type="domain" description="ABC transmembrane type-1" evidence="10">
    <location>
        <begin position="23"/>
        <end position="305"/>
    </location>
</feature>
<dbReference type="PANTHER" id="PTHR43394">
    <property type="entry name" value="ATP-DEPENDENT PERMEASE MDL1, MITOCHONDRIAL"/>
    <property type="match status" value="1"/>
</dbReference>
<dbReference type="InterPro" id="IPR003439">
    <property type="entry name" value="ABC_transporter-like_ATP-bd"/>
</dbReference>
<dbReference type="AlphaFoldDB" id="A0A6H1Q579"/>
<dbReference type="FunFam" id="3.40.50.300:FF:000287">
    <property type="entry name" value="Multidrug ABC transporter ATP-binding protein"/>
    <property type="match status" value="1"/>
</dbReference>
<dbReference type="KEGG" id="peg:E5R92_05570"/>
<evidence type="ECO:0000313" key="11">
    <source>
        <dbReference type="EMBL" id="QIZ21249.1"/>
    </source>
</evidence>
<proteinExistence type="predicted"/>
<comment type="subcellular location">
    <subcellularLocation>
        <location evidence="1">Cell membrane</location>
        <topology evidence="1">Multi-pass membrane protein</topology>
    </subcellularLocation>
</comment>
<dbReference type="GO" id="GO:0005524">
    <property type="term" value="F:ATP binding"/>
    <property type="evidence" value="ECO:0007669"/>
    <property type="project" value="UniProtKB-KW"/>
</dbReference>
<dbReference type="GO" id="GO:0016887">
    <property type="term" value="F:ATP hydrolysis activity"/>
    <property type="evidence" value="ECO:0007669"/>
    <property type="project" value="InterPro"/>
</dbReference>
<dbReference type="InterPro" id="IPR011527">
    <property type="entry name" value="ABC1_TM_dom"/>
</dbReference>
<feature type="transmembrane region" description="Helical" evidence="8">
    <location>
        <begin position="123"/>
        <end position="142"/>
    </location>
</feature>
<keyword evidence="6 8" id="KW-1133">Transmembrane helix</keyword>
<evidence type="ECO:0000259" key="9">
    <source>
        <dbReference type="PROSITE" id="PS50893"/>
    </source>
</evidence>
<organism evidence="11 12">
    <name type="scientific">Candidatus Pelagibacter giovannonii</name>
    <dbReference type="NCBI Taxonomy" id="2563896"/>
    <lineage>
        <taxon>Bacteria</taxon>
        <taxon>Pseudomonadati</taxon>
        <taxon>Pseudomonadota</taxon>
        <taxon>Alphaproteobacteria</taxon>
        <taxon>Candidatus Pelagibacterales</taxon>
        <taxon>Candidatus Pelagibacteraceae</taxon>
        <taxon>Candidatus Pelagibacter</taxon>
    </lineage>
</organism>
<dbReference type="SUPFAM" id="SSF52540">
    <property type="entry name" value="P-loop containing nucleoside triphosphate hydrolases"/>
    <property type="match status" value="1"/>
</dbReference>
<dbReference type="PROSITE" id="PS50893">
    <property type="entry name" value="ABC_TRANSPORTER_2"/>
    <property type="match status" value="1"/>
</dbReference>
<dbReference type="EMBL" id="CP038852">
    <property type="protein sequence ID" value="QIZ21249.1"/>
    <property type="molecule type" value="Genomic_DNA"/>
</dbReference>
<dbReference type="InterPro" id="IPR039421">
    <property type="entry name" value="Type_1_exporter"/>
</dbReference>
<keyword evidence="2" id="KW-0813">Transport</keyword>
<keyword evidence="3 8" id="KW-0812">Transmembrane</keyword>
<dbReference type="PROSITE" id="PS00211">
    <property type="entry name" value="ABC_TRANSPORTER_1"/>
    <property type="match status" value="1"/>
</dbReference>
<dbReference type="GO" id="GO:0005886">
    <property type="term" value="C:plasma membrane"/>
    <property type="evidence" value="ECO:0007669"/>
    <property type="project" value="UniProtKB-SubCell"/>
</dbReference>
<evidence type="ECO:0000313" key="12">
    <source>
        <dbReference type="Proteomes" id="UP000501094"/>
    </source>
</evidence>
<dbReference type="SMART" id="SM00382">
    <property type="entry name" value="AAA"/>
    <property type="match status" value="1"/>
</dbReference>
<reference evidence="11 12" key="1">
    <citation type="journal article" date="2020" name="Nat. Microbiol.">
        <title>Lysogenic host-virus interactions in SAR11 marine bacteria.</title>
        <authorList>
            <person name="Morris R.M."/>
            <person name="Cain K.R."/>
            <person name="Hvorecny K.L."/>
            <person name="Kollman J.M."/>
        </authorList>
    </citation>
    <scope>NUCLEOTIDE SEQUENCE [LARGE SCALE GENOMIC DNA]</scope>
    <source>
        <strain evidence="11 12">NP1</strain>
    </source>
</reference>
<protein>
    <submittedName>
        <fullName evidence="11">ABC transporter ATP-binding protein</fullName>
    </submittedName>
</protein>
<keyword evidence="12" id="KW-1185">Reference proteome</keyword>
<evidence type="ECO:0000256" key="1">
    <source>
        <dbReference type="ARBA" id="ARBA00004651"/>
    </source>
</evidence>
<feature type="transmembrane region" description="Helical" evidence="8">
    <location>
        <begin position="58"/>
        <end position="80"/>
    </location>
</feature>
<dbReference type="InterPro" id="IPR027417">
    <property type="entry name" value="P-loop_NTPase"/>
</dbReference>
<dbReference type="InterPro" id="IPR036640">
    <property type="entry name" value="ABC1_TM_sf"/>
</dbReference>
<evidence type="ECO:0000259" key="10">
    <source>
        <dbReference type="PROSITE" id="PS50929"/>
    </source>
</evidence>
<feature type="domain" description="ABC transporter" evidence="9">
    <location>
        <begin position="339"/>
        <end position="574"/>
    </location>
</feature>
<sequence length="579" mass="65352">MKNSEIYKRLFKDYSKKYINKILISVFFGVLVAASTSAIAWLLDPAIKKIFVEKDQSLIVIIPSLIIVAFTIKGFALYFAKAIMIRVAEEIKKMLQSQMVKSLIKADTQLIDQKHSGKFISNLTYDVSHITTLLSTAVLNLFKDSLTLFGLLFVMFYQNWKLSLIAIIMIPIAGIASKTLGKRMGKVVTEAQEKSGFLNTHLIELFKNHKLVKIFQREEYESKRSDEHLNQLKDKNIKINTVYIRISPIMETLTGIMIAILIFYSGKLALKSEIEIGNFFSFLAAMMLAYQPVRSLSTINITLNQGLSAANRILPIIDHKNKILDRENSKDINITNASIKFNKLNFKYNSNEENVLKNIDINIAGGKMTSLVGHSGSGKSTILNLIPRFYDAQSGDILIDNQSIYKVKIQSLRDKISLVSQDTTLFDDTIKNNIKYAKDDVTDEEVISAAKFSYASEFIEQLPHKYETIIGENGVRLSGGEKQRLSIARAMIKKSPIILLDEATSSLDSETESKIQDALKILTKDKTTIVIAHRLSTILSSDQIYIIDSGNVVANGKHDELLNNSELYKNFYEKQIRKE</sequence>
<dbReference type="PROSITE" id="PS50929">
    <property type="entry name" value="ABC_TM1F"/>
    <property type="match status" value="1"/>
</dbReference>
<dbReference type="Gene3D" id="1.20.1560.10">
    <property type="entry name" value="ABC transporter type 1, transmembrane domain"/>
    <property type="match status" value="1"/>
</dbReference>
<dbReference type="SUPFAM" id="SSF90123">
    <property type="entry name" value="ABC transporter transmembrane region"/>
    <property type="match status" value="1"/>
</dbReference>
<name>A0A6H1Q579_9PROT</name>
<gene>
    <name evidence="11" type="ORF">E5R92_05570</name>
</gene>
<evidence type="ECO:0000256" key="7">
    <source>
        <dbReference type="ARBA" id="ARBA00023136"/>
    </source>
</evidence>
<dbReference type="InterPro" id="IPR017871">
    <property type="entry name" value="ABC_transporter-like_CS"/>
</dbReference>
<dbReference type="GO" id="GO:0015421">
    <property type="term" value="F:ABC-type oligopeptide transporter activity"/>
    <property type="evidence" value="ECO:0007669"/>
    <property type="project" value="TreeGrafter"/>
</dbReference>